<evidence type="ECO:0000313" key="2">
    <source>
        <dbReference type="Proteomes" id="UP000249396"/>
    </source>
</evidence>
<dbReference type="EMBL" id="QJPH01000490">
    <property type="protein sequence ID" value="PZN72379.1"/>
    <property type="molecule type" value="Genomic_DNA"/>
</dbReference>
<dbReference type="Proteomes" id="UP000249396">
    <property type="component" value="Unassembled WGS sequence"/>
</dbReference>
<dbReference type="PANTHER" id="PTHR39550">
    <property type="entry name" value="SLL0658 PROTEIN"/>
    <property type="match status" value="1"/>
</dbReference>
<organism evidence="1 2">
    <name type="scientific">Candidatus Methylumidiphilus alinenensis</name>
    <dbReference type="NCBI Taxonomy" id="2202197"/>
    <lineage>
        <taxon>Bacteria</taxon>
        <taxon>Pseudomonadati</taxon>
        <taxon>Pseudomonadota</taxon>
        <taxon>Gammaproteobacteria</taxon>
        <taxon>Methylococcales</taxon>
        <taxon>Candidatus Methylumidiphilus</taxon>
    </lineage>
</organism>
<dbReference type="AlphaFoldDB" id="A0A2W4QQ65"/>
<accession>A0A2W4QQ65</accession>
<dbReference type="Pfam" id="PF11848">
    <property type="entry name" value="DUF3368"/>
    <property type="match status" value="1"/>
</dbReference>
<evidence type="ECO:0000313" key="1">
    <source>
        <dbReference type="EMBL" id="PZN72379.1"/>
    </source>
</evidence>
<sequence length="170" mass="19017">MILVADCSALIALSVCESLDLLQRLFDVVVVPETVFHEATWPDKKEAQTLKRFLQGKVRNVDLQDYVFLDAFADVGETEAMVLYKQISADKLLIDDRRGRKVARINHINIIGSLGVLLAAKQKGLIIEVLPLLRKLEYSDIHLSPQLIATVLNLAGESHNLQNGTDQTWI</sequence>
<reference evidence="1 2" key="1">
    <citation type="journal article" date="2018" name="Aquat. Microb. Ecol.">
        <title>Gammaproteobacterial methanotrophs dominate.</title>
        <authorList>
            <person name="Rissanen A.J."/>
            <person name="Saarenheimo J."/>
            <person name="Tiirola M."/>
            <person name="Peura S."/>
            <person name="Aalto S.L."/>
            <person name="Karvinen A."/>
            <person name="Nykanen H."/>
        </authorList>
    </citation>
    <scope>NUCLEOTIDE SEQUENCE [LARGE SCALE GENOMIC DNA]</scope>
    <source>
        <strain evidence="1">AMbin10</strain>
    </source>
</reference>
<gene>
    <name evidence="1" type="ORF">DM484_24615</name>
</gene>
<dbReference type="PANTHER" id="PTHR39550:SF1">
    <property type="entry name" value="SLL0658 PROTEIN"/>
    <property type="match status" value="1"/>
</dbReference>
<dbReference type="InterPro" id="IPR021799">
    <property type="entry name" value="PIN-like_prokaryotic"/>
</dbReference>
<comment type="caution">
    <text evidence="1">The sequence shown here is derived from an EMBL/GenBank/DDBJ whole genome shotgun (WGS) entry which is preliminary data.</text>
</comment>
<protein>
    <submittedName>
        <fullName evidence="1">DUF3368 domain-containing protein</fullName>
    </submittedName>
</protein>
<proteinExistence type="predicted"/>
<name>A0A2W4QQ65_9GAMM</name>